<reference evidence="5 6" key="1">
    <citation type="submission" date="2024-06" db="EMBL/GenBank/DDBJ databases">
        <title>The Natural Products Discovery Center: Release of the First 8490 Sequenced Strains for Exploring Actinobacteria Biosynthetic Diversity.</title>
        <authorList>
            <person name="Kalkreuter E."/>
            <person name="Kautsar S.A."/>
            <person name="Yang D."/>
            <person name="Bader C.D."/>
            <person name="Teijaro C.N."/>
            <person name="Fluegel L."/>
            <person name="Davis C.M."/>
            <person name="Simpson J.R."/>
            <person name="Lauterbach L."/>
            <person name="Steele A.D."/>
            <person name="Gui C."/>
            <person name="Meng S."/>
            <person name="Li G."/>
            <person name="Viehrig K."/>
            <person name="Ye F."/>
            <person name="Su P."/>
            <person name="Kiefer A.F."/>
            <person name="Nichols A."/>
            <person name="Cepeda A.J."/>
            <person name="Yan W."/>
            <person name="Fan B."/>
            <person name="Jiang Y."/>
            <person name="Adhikari A."/>
            <person name="Zheng C.-J."/>
            <person name="Schuster L."/>
            <person name="Cowan T.M."/>
            <person name="Smanski M.J."/>
            <person name="Chevrette M.G."/>
            <person name="De Carvalho L.P.S."/>
            <person name="Shen B."/>
        </authorList>
    </citation>
    <scope>NUCLEOTIDE SEQUENCE [LARGE SCALE GENOMIC DNA]</scope>
    <source>
        <strain evidence="5 6">NPDC050100</strain>
    </source>
</reference>
<name>A0ABV3GU95_MICGL</name>
<evidence type="ECO:0000256" key="1">
    <source>
        <dbReference type="ARBA" id="ARBA00023015"/>
    </source>
</evidence>
<sequence length="142" mass="15608">MEVDKELPSPIEFRLDPGSGVPTYLQLVQQVEQALRLGYLKQGDQLPRVKDVVAGLAINPNTVLKAYRELEHRGLASGRRGQGTFVDGALPMVGLREQEALRRDLLRWMRTATAAGLDEEGIVALVSSALHDLHAENEEVVA</sequence>
<dbReference type="Pfam" id="PF00392">
    <property type="entry name" value="GntR"/>
    <property type="match status" value="1"/>
</dbReference>
<evidence type="ECO:0000313" key="6">
    <source>
        <dbReference type="Proteomes" id="UP001551675"/>
    </source>
</evidence>
<proteinExistence type="predicted"/>
<keyword evidence="6" id="KW-1185">Reference proteome</keyword>
<dbReference type="RefSeq" id="WP_358142659.1">
    <property type="nucleotide sequence ID" value="NZ_JBFALK010000054.1"/>
</dbReference>
<dbReference type="SMART" id="SM00345">
    <property type="entry name" value="HTH_GNTR"/>
    <property type="match status" value="1"/>
</dbReference>
<organism evidence="5 6">
    <name type="scientific">Microtetraspora glauca</name>
    <dbReference type="NCBI Taxonomy" id="1996"/>
    <lineage>
        <taxon>Bacteria</taxon>
        <taxon>Bacillati</taxon>
        <taxon>Actinomycetota</taxon>
        <taxon>Actinomycetes</taxon>
        <taxon>Streptosporangiales</taxon>
        <taxon>Streptosporangiaceae</taxon>
        <taxon>Microtetraspora</taxon>
    </lineage>
</organism>
<dbReference type="PANTHER" id="PTHR38445">
    <property type="entry name" value="HTH-TYPE TRANSCRIPTIONAL REPRESSOR YTRA"/>
    <property type="match status" value="1"/>
</dbReference>
<feature type="domain" description="HTH gntR-type" evidence="4">
    <location>
        <begin position="21"/>
        <end position="89"/>
    </location>
</feature>
<gene>
    <name evidence="5" type="ORF">AB0I59_41990</name>
</gene>
<dbReference type="InterPro" id="IPR036388">
    <property type="entry name" value="WH-like_DNA-bd_sf"/>
</dbReference>
<dbReference type="CDD" id="cd07377">
    <property type="entry name" value="WHTH_GntR"/>
    <property type="match status" value="1"/>
</dbReference>
<evidence type="ECO:0000256" key="3">
    <source>
        <dbReference type="ARBA" id="ARBA00023163"/>
    </source>
</evidence>
<evidence type="ECO:0000256" key="2">
    <source>
        <dbReference type="ARBA" id="ARBA00023125"/>
    </source>
</evidence>
<keyword evidence="1" id="KW-0805">Transcription regulation</keyword>
<keyword evidence="2" id="KW-0238">DNA-binding</keyword>
<dbReference type="EMBL" id="JBFALK010000054">
    <property type="protein sequence ID" value="MEV0975201.1"/>
    <property type="molecule type" value="Genomic_DNA"/>
</dbReference>
<dbReference type="InterPro" id="IPR000524">
    <property type="entry name" value="Tscrpt_reg_HTH_GntR"/>
</dbReference>
<comment type="caution">
    <text evidence="5">The sequence shown here is derived from an EMBL/GenBank/DDBJ whole genome shotgun (WGS) entry which is preliminary data.</text>
</comment>
<evidence type="ECO:0000313" key="5">
    <source>
        <dbReference type="EMBL" id="MEV0975201.1"/>
    </source>
</evidence>
<dbReference type="Gene3D" id="1.10.10.10">
    <property type="entry name" value="Winged helix-like DNA-binding domain superfamily/Winged helix DNA-binding domain"/>
    <property type="match status" value="1"/>
</dbReference>
<dbReference type="PROSITE" id="PS50949">
    <property type="entry name" value="HTH_GNTR"/>
    <property type="match status" value="1"/>
</dbReference>
<evidence type="ECO:0000259" key="4">
    <source>
        <dbReference type="PROSITE" id="PS50949"/>
    </source>
</evidence>
<protein>
    <submittedName>
        <fullName evidence="5">GntR family transcriptional regulator</fullName>
    </submittedName>
</protein>
<dbReference type="Proteomes" id="UP001551675">
    <property type="component" value="Unassembled WGS sequence"/>
</dbReference>
<keyword evidence="3" id="KW-0804">Transcription</keyword>
<accession>A0ABV3GU95</accession>
<dbReference type="SUPFAM" id="SSF46785">
    <property type="entry name" value="Winged helix' DNA-binding domain"/>
    <property type="match status" value="1"/>
</dbReference>
<dbReference type="InterPro" id="IPR036390">
    <property type="entry name" value="WH_DNA-bd_sf"/>
</dbReference>
<dbReference type="PANTHER" id="PTHR38445:SF7">
    <property type="entry name" value="GNTR-FAMILY TRANSCRIPTIONAL REGULATOR"/>
    <property type="match status" value="1"/>
</dbReference>